<dbReference type="EMBL" id="GIKN01007578">
    <property type="protein sequence ID" value="NIE49851.1"/>
    <property type="molecule type" value="Transcribed_RNA"/>
</dbReference>
<evidence type="ECO:0000313" key="1">
    <source>
        <dbReference type="EMBL" id="NIE49851.1"/>
    </source>
</evidence>
<reference evidence="1" key="1">
    <citation type="submission" date="2020-03" db="EMBL/GenBank/DDBJ databases">
        <title>A transcriptome and proteome of the tick Rhipicephalus microplus shaped by the genetic composition of its hosts and developmental stage.</title>
        <authorList>
            <person name="Garcia G.R."/>
            <person name="Ribeiro J.M.C."/>
            <person name="Maruyama S.R."/>
            <person name="Gardinasse L.G."/>
            <person name="Nelson K."/>
            <person name="Ferreira B.R."/>
            <person name="Andrade T.G."/>
            <person name="Santos I.K.F.M."/>
        </authorList>
    </citation>
    <scope>NUCLEOTIDE SEQUENCE</scope>
    <source>
        <strain evidence="1">NSGR</strain>
        <tissue evidence="1">Salivary glands</tissue>
    </source>
</reference>
<accession>A0A6G5AFS8</accession>
<proteinExistence type="predicted"/>
<dbReference type="AlphaFoldDB" id="A0A6G5AFS8"/>
<protein>
    <submittedName>
        <fullName evidence="1">Uncharacterized protein</fullName>
    </submittedName>
</protein>
<name>A0A6G5AFS8_RHIMP</name>
<organism evidence="1">
    <name type="scientific">Rhipicephalus microplus</name>
    <name type="common">Cattle tick</name>
    <name type="synonym">Boophilus microplus</name>
    <dbReference type="NCBI Taxonomy" id="6941"/>
    <lineage>
        <taxon>Eukaryota</taxon>
        <taxon>Metazoa</taxon>
        <taxon>Ecdysozoa</taxon>
        <taxon>Arthropoda</taxon>
        <taxon>Chelicerata</taxon>
        <taxon>Arachnida</taxon>
        <taxon>Acari</taxon>
        <taxon>Parasitiformes</taxon>
        <taxon>Ixodida</taxon>
        <taxon>Ixodoidea</taxon>
        <taxon>Ixodidae</taxon>
        <taxon>Rhipicephalinae</taxon>
        <taxon>Rhipicephalus</taxon>
        <taxon>Boophilus</taxon>
    </lineage>
</organism>
<sequence>MGETILGVGNRPGEPFSRCATVWVTSMSAPQKKVHFDFLTFVLKSLLSVVLPREAPISVSDAALEHSSISCKSWYKCLATVQNTCVHIVTRFRLTITGHSGTYPKRVPQTESEEVDIVGELCCGCGLNTIIFHVTFWWRCWVLAIYFGLDANQHCRWIPSCQPLHSLLLNIHATLLLELTTLVSLPAAD</sequence>